<proteinExistence type="predicted"/>
<evidence type="ECO:0000313" key="3">
    <source>
        <dbReference type="Proteomes" id="UP001219518"/>
    </source>
</evidence>
<sequence length="202" mass="21556">MQHPSNVCTSQTQFSPCFTQSSSHLGCTSAPPHLPRKRKCNPIPPPKSNPIPPPKSNPIPPQSNPIPPPKPNVQLPSTMPCLSSNHNNPPPTPTLKPARRNPAPQPESSTPSSPPIIISDSSGEDGEVVRDKNHGVYQPPGKNLPVLDDTTDGNANRANGKASPHSDYDSAYIKPFSSCYSNGTSNGYVSSNGVSRETRKTQ</sequence>
<gene>
    <name evidence="2" type="ORF">KUF71_017853</name>
</gene>
<feature type="compositionally biased region" description="Polar residues" evidence="1">
    <location>
        <begin position="178"/>
        <end position="195"/>
    </location>
</feature>
<keyword evidence="3" id="KW-1185">Reference proteome</keyword>
<feature type="compositionally biased region" description="Polar residues" evidence="1">
    <location>
        <begin position="1"/>
        <end position="26"/>
    </location>
</feature>
<dbReference type="Proteomes" id="UP001219518">
    <property type="component" value="Unassembled WGS sequence"/>
</dbReference>
<feature type="region of interest" description="Disordered" evidence="1">
    <location>
        <begin position="1"/>
        <end position="202"/>
    </location>
</feature>
<dbReference type="AlphaFoldDB" id="A0AAE1I5R6"/>
<evidence type="ECO:0000256" key="1">
    <source>
        <dbReference type="SAM" id="MobiDB-lite"/>
    </source>
</evidence>
<protein>
    <submittedName>
        <fullName evidence="2">Filamentous hemagglutinin</fullName>
    </submittedName>
</protein>
<reference evidence="2" key="1">
    <citation type="submission" date="2021-07" db="EMBL/GenBank/DDBJ databases">
        <authorList>
            <person name="Catto M.A."/>
            <person name="Jacobson A."/>
            <person name="Kennedy G."/>
            <person name="Labadie P."/>
            <person name="Hunt B.G."/>
            <person name="Srinivasan R."/>
        </authorList>
    </citation>
    <scope>NUCLEOTIDE SEQUENCE</scope>
    <source>
        <strain evidence="2">PL_HMW_Pooled</strain>
        <tissue evidence="2">Head</tissue>
    </source>
</reference>
<reference evidence="2" key="2">
    <citation type="journal article" date="2023" name="BMC Genomics">
        <title>Pest status, molecular evolution, and epigenetic factors derived from the genome assembly of Frankliniella fusca, a thysanopteran phytovirus vector.</title>
        <authorList>
            <person name="Catto M.A."/>
            <person name="Labadie P.E."/>
            <person name="Jacobson A.L."/>
            <person name="Kennedy G.G."/>
            <person name="Srinivasan R."/>
            <person name="Hunt B.G."/>
        </authorList>
    </citation>
    <scope>NUCLEOTIDE SEQUENCE</scope>
    <source>
        <strain evidence="2">PL_HMW_Pooled</strain>
    </source>
</reference>
<name>A0AAE1I5R6_9NEOP</name>
<evidence type="ECO:0000313" key="2">
    <source>
        <dbReference type="EMBL" id="KAK3933265.1"/>
    </source>
</evidence>
<accession>A0AAE1I5R6</accession>
<comment type="caution">
    <text evidence="2">The sequence shown here is derived from an EMBL/GenBank/DDBJ whole genome shotgun (WGS) entry which is preliminary data.</text>
</comment>
<dbReference type="EMBL" id="JAHWGI010001444">
    <property type="protein sequence ID" value="KAK3933265.1"/>
    <property type="molecule type" value="Genomic_DNA"/>
</dbReference>
<organism evidence="2 3">
    <name type="scientific">Frankliniella fusca</name>
    <dbReference type="NCBI Taxonomy" id="407009"/>
    <lineage>
        <taxon>Eukaryota</taxon>
        <taxon>Metazoa</taxon>
        <taxon>Ecdysozoa</taxon>
        <taxon>Arthropoda</taxon>
        <taxon>Hexapoda</taxon>
        <taxon>Insecta</taxon>
        <taxon>Pterygota</taxon>
        <taxon>Neoptera</taxon>
        <taxon>Paraneoptera</taxon>
        <taxon>Thysanoptera</taxon>
        <taxon>Terebrantia</taxon>
        <taxon>Thripoidea</taxon>
        <taxon>Thripidae</taxon>
        <taxon>Frankliniella</taxon>
    </lineage>
</organism>
<feature type="compositionally biased region" description="Pro residues" evidence="1">
    <location>
        <begin position="42"/>
        <end position="71"/>
    </location>
</feature>
<feature type="compositionally biased region" description="Low complexity" evidence="1">
    <location>
        <begin position="106"/>
        <end position="121"/>
    </location>
</feature>
<feature type="compositionally biased region" description="Polar residues" evidence="1">
    <location>
        <begin position="74"/>
        <end position="86"/>
    </location>
</feature>